<gene>
    <name evidence="2" type="ORF">GNQ48_05500</name>
</gene>
<protein>
    <submittedName>
        <fullName evidence="2">AAA family ATPase</fullName>
    </submittedName>
</protein>
<dbReference type="Gene3D" id="3.40.50.300">
    <property type="entry name" value="P-loop containing nucleotide triphosphate hydrolases"/>
    <property type="match status" value="2"/>
</dbReference>
<feature type="domain" description="ATPase AAA-type core" evidence="1">
    <location>
        <begin position="367"/>
        <end position="464"/>
    </location>
</feature>
<dbReference type="AlphaFoldDB" id="A0A509JJ08"/>
<dbReference type="PANTHER" id="PTHR43581">
    <property type="entry name" value="ATP/GTP PHOSPHATASE"/>
    <property type="match status" value="1"/>
</dbReference>
<dbReference type="Proteomes" id="UP000433532">
    <property type="component" value="Unassembled WGS sequence"/>
</dbReference>
<organism evidence="2 3">
    <name type="scientific">Pseudomonas aeruginosa</name>
    <dbReference type="NCBI Taxonomy" id="287"/>
    <lineage>
        <taxon>Bacteria</taxon>
        <taxon>Pseudomonadati</taxon>
        <taxon>Pseudomonadota</taxon>
        <taxon>Gammaproteobacteria</taxon>
        <taxon>Pseudomonadales</taxon>
        <taxon>Pseudomonadaceae</taxon>
        <taxon>Pseudomonas</taxon>
    </lineage>
</organism>
<comment type="caution">
    <text evidence="2">The sequence shown here is derived from an EMBL/GenBank/DDBJ whole genome shotgun (WGS) entry which is preliminary data.</text>
</comment>
<sequence length="554" mass="63766">MKLLHFELIGQYKGLANQRFDFSDAPGKVIALIGLNGSGKSQLMELIAEAFAYLERRKRADFRVRKNLKYQFNLTYEWSDKDREPLKRYTAQLEADQSILVSRSTYTPAAGADENNQWSPKEDCLLADLPLPRLIGYASGLNENLQRSFMRNALQYFEVMRTRSRRRIELAQPTIDADHLEQINHKYRKRFPGIFGAPSANDIDDPLRTREADTLLPNSLFLDYDCTNLVVAALGLLSNAERDELWPEIRLRHPSKVVLQYDLRRAPVEQDSIEDIKQLVRAVGEDNIRGLSPRTTDEQYDLYELNYLRAEITIDFMDPNIAEQLRETYLDPVRLFWKLYKLQLLGVGKWSHEICRALRDDSLNGHVKKPLKGKLPLSVVELELSDGEHSAPIDDLSDGEAQLLHTIGAVRLFGDVESLFIFDEPETHLNPSWRTRYHLYFEKAGQDLVSSQALISSHSPFLISSLHREAVYHFERINGQSNMASPPSETFGASFEVLIKKFFGLRSAISQTAVYEILSHLNDVHMDNAHKRQWIEEQLGESMERAYLLKRLEN</sequence>
<dbReference type="PANTHER" id="PTHR43581:SF4">
    <property type="entry name" value="ATP_GTP PHOSPHATASE"/>
    <property type="match status" value="1"/>
</dbReference>
<evidence type="ECO:0000313" key="2">
    <source>
        <dbReference type="EMBL" id="MUI34454.1"/>
    </source>
</evidence>
<dbReference type="InterPro" id="IPR051396">
    <property type="entry name" value="Bact_Antivir_Def_Nuclease"/>
</dbReference>
<dbReference type="GO" id="GO:0016887">
    <property type="term" value="F:ATP hydrolysis activity"/>
    <property type="evidence" value="ECO:0007669"/>
    <property type="project" value="InterPro"/>
</dbReference>
<reference evidence="2 3" key="1">
    <citation type="submission" date="2019-11" db="EMBL/GenBank/DDBJ databases">
        <title>Genomes of ocular Pseudomonas aeruginosa isolates.</title>
        <authorList>
            <person name="Khan M."/>
            <person name="Rice S.A."/>
            <person name="Willcox M.D.P."/>
            <person name="Stapleton F."/>
        </authorList>
    </citation>
    <scope>NUCLEOTIDE SEQUENCE [LARGE SCALE GENOMIC DNA]</scope>
    <source>
        <strain evidence="2 3">PA221</strain>
    </source>
</reference>
<dbReference type="SUPFAM" id="SSF52540">
    <property type="entry name" value="P-loop containing nucleoside triphosphate hydrolases"/>
    <property type="match status" value="1"/>
</dbReference>
<evidence type="ECO:0000259" key="1">
    <source>
        <dbReference type="Pfam" id="PF13304"/>
    </source>
</evidence>
<dbReference type="InterPro" id="IPR003959">
    <property type="entry name" value="ATPase_AAA_core"/>
</dbReference>
<dbReference type="GO" id="GO:0005524">
    <property type="term" value="F:ATP binding"/>
    <property type="evidence" value="ECO:0007669"/>
    <property type="project" value="InterPro"/>
</dbReference>
<name>A0A509JJ08_PSEAI</name>
<evidence type="ECO:0000313" key="3">
    <source>
        <dbReference type="Proteomes" id="UP000433532"/>
    </source>
</evidence>
<accession>A0A509JJ08</accession>
<proteinExistence type="predicted"/>
<dbReference type="RefSeq" id="WP_031635154.1">
    <property type="nucleotide sequence ID" value="NZ_BBQK01000039.1"/>
</dbReference>
<dbReference type="Pfam" id="PF13304">
    <property type="entry name" value="AAA_21"/>
    <property type="match status" value="1"/>
</dbReference>
<dbReference type="InterPro" id="IPR027417">
    <property type="entry name" value="P-loop_NTPase"/>
</dbReference>
<dbReference type="EMBL" id="WOAD01000003">
    <property type="protein sequence ID" value="MUI34454.1"/>
    <property type="molecule type" value="Genomic_DNA"/>
</dbReference>